<comment type="caution">
    <text evidence="7">The sequence shown here is derived from an EMBL/GenBank/DDBJ whole genome shotgun (WGS) entry which is preliminary data.</text>
</comment>
<feature type="compositionally biased region" description="Basic and acidic residues" evidence="5">
    <location>
        <begin position="113"/>
        <end position="122"/>
    </location>
</feature>
<keyword evidence="3" id="KW-0862">Zinc</keyword>
<accession>A0AAW2NRT5</accession>
<gene>
    <name evidence="7" type="ORF">Scaly_1672200</name>
</gene>
<proteinExistence type="predicted"/>
<dbReference type="InterPro" id="IPR006564">
    <property type="entry name" value="Znf_PMZ"/>
</dbReference>
<feature type="compositionally biased region" description="Basic and acidic residues" evidence="5">
    <location>
        <begin position="129"/>
        <end position="139"/>
    </location>
</feature>
<dbReference type="GO" id="GO:0008270">
    <property type="term" value="F:zinc ion binding"/>
    <property type="evidence" value="ECO:0007669"/>
    <property type="project" value="UniProtKB-KW"/>
</dbReference>
<evidence type="ECO:0000256" key="3">
    <source>
        <dbReference type="ARBA" id="ARBA00022833"/>
    </source>
</evidence>
<dbReference type="PANTHER" id="PTHR31973">
    <property type="entry name" value="POLYPROTEIN, PUTATIVE-RELATED"/>
    <property type="match status" value="1"/>
</dbReference>
<dbReference type="Pfam" id="PF04434">
    <property type="entry name" value="SWIM"/>
    <property type="match status" value="1"/>
</dbReference>
<reference evidence="7" key="1">
    <citation type="submission" date="2020-06" db="EMBL/GenBank/DDBJ databases">
        <authorList>
            <person name="Li T."/>
            <person name="Hu X."/>
            <person name="Zhang T."/>
            <person name="Song X."/>
            <person name="Zhang H."/>
            <person name="Dai N."/>
            <person name="Sheng W."/>
            <person name="Hou X."/>
            <person name="Wei L."/>
        </authorList>
    </citation>
    <scope>NUCLEOTIDE SEQUENCE</scope>
    <source>
        <strain evidence="7">KEN8</strain>
        <tissue evidence="7">Leaf</tissue>
    </source>
</reference>
<dbReference type="EMBL" id="JACGWM010000010">
    <property type="protein sequence ID" value="KAL0346562.1"/>
    <property type="molecule type" value="Genomic_DNA"/>
</dbReference>
<evidence type="ECO:0000256" key="2">
    <source>
        <dbReference type="ARBA" id="ARBA00022771"/>
    </source>
</evidence>
<feature type="domain" description="SWIM-type" evidence="6">
    <location>
        <begin position="305"/>
        <end position="337"/>
    </location>
</feature>
<evidence type="ECO:0000256" key="1">
    <source>
        <dbReference type="ARBA" id="ARBA00022723"/>
    </source>
</evidence>
<evidence type="ECO:0000313" key="7">
    <source>
        <dbReference type="EMBL" id="KAL0346562.1"/>
    </source>
</evidence>
<dbReference type="InterPro" id="IPR007527">
    <property type="entry name" value="Znf_SWIM"/>
</dbReference>
<name>A0AAW2NRT5_9LAMI</name>
<feature type="compositionally biased region" description="Basic residues" evidence="5">
    <location>
        <begin position="383"/>
        <end position="392"/>
    </location>
</feature>
<keyword evidence="2 4" id="KW-0863">Zinc-finger</keyword>
<evidence type="ECO:0000259" key="6">
    <source>
        <dbReference type="PROSITE" id="PS50966"/>
    </source>
</evidence>
<dbReference type="AlphaFoldDB" id="A0AAW2NRT5"/>
<protein>
    <recommendedName>
        <fullName evidence="6">SWIM-type domain-containing protein</fullName>
    </recommendedName>
</protein>
<sequence>MALMPIIRPASLVSEGVPDYGVGNVDFEDDEDKGKSVVIEESGDGERADWIDWDRDDEDMRENEEWVADSEDDLYDGDESVDYNEDDEFFDENVDKEAEWAGILQDNFEDEMRFDSDDHTDNDSPDEFDSQKNSDEDNVAKAPVFCPDDTFDPRFALGMKFSHKKEFRGAVHSHAIMTRRNLAITKNDKRRVYARSVKKGFLSGCRPFIGVDGCHLKGPHGGVLLTAVGVENRFCVRHLHGNMKTAGFKGLGYKKALWFAAKTTTVSQFQKAMQDIADLICILEAREKPILTMLEWIRCFDGARYTVDLKEKTCSCRLWDLTGIPCNHAMSAISAQVLDPDDFVHECYHVDTFCKVYPAIMPLDGLEMWEKAGYIPPVPPSFGRKRGRPARARRLEPDDSKGQETWTGNPKNAKAKRKNEVQILSAKTEQHETPIQQDEVIVNEDCPPISQPEEVSAPEADVSKMKKPVKRAIFKDADVAPVAVQLILLLMCLLMRVADFVVNVLVNKTVPQIYPTSVPPLPPPPGFMKVNIRAPPPMVGHHPGFVSRPTTGPTVPYPNGDIIIQDGKKYVTLSNLRSVMTSQNAQPKDKGKRKM</sequence>
<keyword evidence="1" id="KW-0479">Metal-binding</keyword>
<feature type="compositionally biased region" description="Basic and acidic residues" evidence="5">
    <location>
        <begin position="393"/>
        <end position="402"/>
    </location>
</feature>
<dbReference type="InterPro" id="IPR004332">
    <property type="entry name" value="Transposase_MuDR"/>
</dbReference>
<dbReference type="PROSITE" id="PS50966">
    <property type="entry name" value="ZF_SWIM"/>
    <property type="match status" value="1"/>
</dbReference>
<reference evidence="7" key="2">
    <citation type="journal article" date="2024" name="Plant">
        <title>Genomic evolution and insights into agronomic trait innovations of Sesamum species.</title>
        <authorList>
            <person name="Miao H."/>
            <person name="Wang L."/>
            <person name="Qu L."/>
            <person name="Liu H."/>
            <person name="Sun Y."/>
            <person name="Le M."/>
            <person name="Wang Q."/>
            <person name="Wei S."/>
            <person name="Zheng Y."/>
            <person name="Lin W."/>
            <person name="Duan Y."/>
            <person name="Cao H."/>
            <person name="Xiong S."/>
            <person name="Wang X."/>
            <person name="Wei L."/>
            <person name="Li C."/>
            <person name="Ma Q."/>
            <person name="Ju M."/>
            <person name="Zhao R."/>
            <person name="Li G."/>
            <person name="Mu C."/>
            <person name="Tian Q."/>
            <person name="Mei H."/>
            <person name="Zhang T."/>
            <person name="Gao T."/>
            <person name="Zhang H."/>
        </authorList>
    </citation>
    <scope>NUCLEOTIDE SEQUENCE</scope>
    <source>
        <strain evidence="7">KEN8</strain>
    </source>
</reference>
<evidence type="ECO:0000256" key="5">
    <source>
        <dbReference type="SAM" id="MobiDB-lite"/>
    </source>
</evidence>
<evidence type="ECO:0000256" key="4">
    <source>
        <dbReference type="PROSITE-ProRule" id="PRU00325"/>
    </source>
</evidence>
<dbReference type="PANTHER" id="PTHR31973:SF187">
    <property type="entry name" value="MUTATOR TRANSPOSASE MUDRA PROTEIN"/>
    <property type="match status" value="1"/>
</dbReference>
<dbReference type="Pfam" id="PF03108">
    <property type="entry name" value="DBD_Tnp_Mut"/>
    <property type="match status" value="1"/>
</dbReference>
<feature type="region of interest" description="Disordered" evidence="5">
    <location>
        <begin position="28"/>
        <end position="56"/>
    </location>
</feature>
<feature type="compositionally biased region" description="Basic and acidic residues" evidence="5">
    <location>
        <begin position="44"/>
        <end position="53"/>
    </location>
</feature>
<feature type="region of interest" description="Disordered" evidence="5">
    <location>
        <begin position="380"/>
        <end position="418"/>
    </location>
</feature>
<feature type="region of interest" description="Disordered" evidence="5">
    <location>
        <begin position="113"/>
        <end position="140"/>
    </location>
</feature>
<dbReference type="SMART" id="SM00575">
    <property type="entry name" value="ZnF_PMZ"/>
    <property type="match status" value="1"/>
</dbReference>
<organism evidence="7">
    <name type="scientific">Sesamum calycinum</name>
    <dbReference type="NCBI Taxonomy" id="2727403"/>
    <lineage>
        <taxon>Eukaryota</taxon>
        <taxon>Viridiplantae</taxon>
        <taxon>Streptophyta</taxon>
        <taxon>Embryophyta</taxon>
        <taxon>Tracheophyta</taxon>
        <taxon>Spermatophyta</taxon>
        <taxon>Magnoliopsida</taxon>
        <taxon>eudicotyledons</taxon>
        <taxon>Gunneridae</taxon>
        <taxon>Pentapetalae</taxon>
        <taxon>asterids</taxon>
        <taxon>lamiids</taxon>
        <taxon>Lamiales</taxon>
        <taxon>Pedaliaceae</taxon>
        <taxon>Sesamum</taxon>
    </lineage>
</organism>